<accession>A0ABP6F920</accession>
<protein>
    <recommendedName>
        <fullName evidence="3">Type I restriction enzyme R protein N-terminal domain-containing protein</fullName>
    </recommendedName>
</protein>
<comment type="caution">
    <text evidence="1">The sequence shown here is derived from an EMBL/GenBank/DDBJ whole genome shotgun (WGS) entry which is preliminary data.</text>
</comment>
<evidence type="ECO:0008006" key="3">
    <source>
        <dbReference type="Google" id="ProtNLM"/>
    </source>
</evidence>
<dbReference type="RefSeq" id="WP_346153093.1">
    <property type="nucleotide sequence ID" value="NZ_BAAATE010000027.1"/>
</dbReference>
<organism evidence="1 2">
    <name type="scientific">Nonomuraea recticatena</name>
    <dbReference type="NCBI Taxonomy" id="46178"/>
    <lineage>
        <taxon>Bacteria</taxon>
        <taxon>Bacillati</taxon>
        <taxon>Actinomycetota</taxon>
        <taxon>Actinomycetes</taxon>
        <taxon>Streptosporangiales</taxon>
        <taxon>Streptosporangiaceae</taxon>
        <taxon>Nonomuraea</taxon>
    </lineage>
</organism>
<dbReference type="EMBL" id="BAAATE010000027">
    <property type="protein sequence ID" value="GAA2686412.1"/>
    <property type="molecule type" value="Genomic_DNA"/>
</dbReference>
<name>A0ABP6F920_9ACTN</name>
<keyword evidence="2" id="KW-1185">Reference proteome</keyword>
<dbReference type="Proteomes" id="UP001501666">
    <property type="component" value="Unassembled WGS sequence"/>
</dbReference>
<reference evidence="2" key="1">
    <citation type="journal article" date="2019" name="Int. J. Syst. Evol. Microbiol.">
        <title>The Global Catalogue of Microorganisms (GCM) 10K type strain sequencing project: providing services to taxonomists for standard genome sequencing and annotation.</title>
        <authorList>
            <consortium name="The Broad Institute Genomics Platform"/>
            <consortium name="The Broad Institute Genome Sequencing Center for Infectious Disease"/>
            <person name="Wu L."/>
            <person name="Ma J."/>
        </authorList>
    </citation>
    <scope>NUCLEOTIDE SEQUENCE [LARGE SCALE GENOMIC DNA]</scope>
    <source>
        <strain evidence="2">JCM 6835</strain>
    </source>
</reference>
<proteinExistence type="predicted"/>
<sequence>MTTSNYEIGLNAITELAAEYSASSPQSRNEATTRLQLIDRIFFDALQWPREQCLPEESHEGTYVDYVLGLPRRQIIVEAKKEGIYFELPLDADSRIIALPALTRKNGNLDSALRQVGSYCMSRGVPIAVACNGHQLVAFSGSRVDGVAPTTGKAIVFRTLGEMASDFINLWNCLSYPSITRGYLQSLLVGETLPPAPEKLSRRLIYFPGVKRRNELEHELRILGEIFLQDLVKDPNLEREFLRECYCSSGALSQYTLISKEILKNRYVAWADGRSKTVTAATDKTGASKDLLDAVAAKSVTQRPVILLGDVGVGKTSFIKHLVSVEAREELKKGIVLYVDFGREPALRTDLQNYVLDSFERQLKIDHGIDLQSDAFVRGIYHGDLLAMRTGIYGFLREADPVAYRMKEVELLASKMENKGGHLKRAVEHLISGERRTIVAFLDNIDQRPDDFQEEVFLISQSLAETWPITCFVTLRPSTYNKSRRQGSLSAYQNRVFTISPPRIDLVVRKRLEYALDKLVNSGGLTLGSEGITVESRLLREYIEVIVQSMQRNASLAECIDNISAGNVRDALDLLTNFVGSGHVDTRKILDIKQQTGSYYIPLHEFLRAVIYGDNEHYSPDASFVANMFDIISVQAEEHFLMPFMIDYCLRSSQHRSAAHGFIPESEVADHLHSLGYRDQQISAALARSEQGKLLDFVPADQSFPIRVRITQRGAYVLRKLMPTFVYLDAVVTDTPIVDRGFRELLWDSRDIYERLARAQHFLGYLDTCWEDAPRVSGGFQWSDASQQIQRNIENIEERLSAKEKRQAE</sequence>
<dbReference type="InterPro" id="IPR027417">
    <property type="entry name" value="P-loop_NTPase"/>
</dbReference>
<evidence type="ECO:0000313" key="1">
    <source>
        <dbReference type="EMBL" id="GAA2686412.1"/>
    </source>
</evidence>
<dbReference type="SUPFAM" id="SSF52540">
    <property type="entry name" value="P-loop containing nucleoside triphosphate hydrolases"/>
    <property type="match status" value="1"/>
</dbReference>
<gene>
    <name evidence="1" type="ORF">GCM10010412_073910</name>
</gene>
<evidence type="ECO:0000313" key="2">
    <source>
        <dbReference type="Proteomes" id="UP001501666"/>
    </source>
</evidence>